<evidence type="ECO:0000256" key="2">
    <source>
        <dbReference type="ARBA" id="ARBA00022723"/>
    </source>
</evidence>
<evidence type="ECO:0000313" key="6">
    <source>
        <dbReference type="EMBL" id="KAJ6639515.1"/>
    </source>
</evidence>
<comment type="subcellular location">
    <subcellularLocation>
        <location evidence="1">Nucleus</location>
    </subcellularLocation>
</comment>
<dbReference type="InterPro" id="IPR012337">
    <property type="entry name" value="RNaseH-like_sf"/>
</dbReference>
<dbReference type="Proteomes" id="UP001151699">
    <property type="component" value="Chromosome X"/>
</dbReference>
<gene>
    <name evidence="6" type="ORF">Bhyg_12261</name>
</gene>
<evidence type="ECO:0000313" key="7">
    <source>
        <dbReference type="Proteomes" id="UP001151699"/>
    </source>
</evidence>
<evidence type="ECO:0000256" key="1">
    <source>
        <dbReference type="ARBA" id="ARBA00004123"/>
    </source>
</evidence>
<keyword evidence="2" id="KW-0479">Metal-binding</keyword>
<dbReference type="GO" id="GO:0008270">
    <property type="term" value="F:zinc ion binding"/>
    <property type="evidence" value="ECO:0007669"/>
    <property type="project" value="UniProtKB-KW"/>
</dbReference>
<keyword evidence="5" id="KW-0539">Nucleus</keyword>
<keyword evidence="3" id="KW-0863">Zinc-finger</keyword>
<dbReference type="GO" id="GO:0005634">
    <property type="term" value="C:nucleus"/>
    <property type="evidence" value="ECO:0007669"/>
    <property type="project" value="UniProtKB-SubCell"/>
</dbReference>
<dbReference type="InterPro" id="IPR052035">
    <property type="entry name" value="ZnF_BED_domain_contain"/>
</dbReference>
<name>A0A9Q0MYK2_9DIPT</name>
<proteinExistence type="predicted"/>
<keyword evidence="4" id="KW-0862">Zinc</keyword>
<keyword evidence="7" id="KW-1185">Reference proteome</keyword>
<protein>
    <submittedName>
        <fullName evidence="6">Zinc finger BED domain-containing protein RICESLEEPER 2</fullName>
    </submittedName>
</protein>
<comment type="caution">
    <text evidence="6">The sequence shown here is derived from an EMBL/GenBank/DDBJ whole genome shotgun (WGS) entry which is preliminary data.</text>
</comment>
<dbReference type="EMBL" id="WJQU01000003">
    <property type="protein sequence ID" value="KAJ6639515.1"/>
    <property type="molecule type" value="Genomic_DNA"/>
</dbReference>
<sequence>MSFTVDGWTSNNMLPFMAIRGHTRINIDWIYETVLLDFTYIEGDHCASSLCSFFIKCLQFFDIPLTKVLAVTMDNTGSNDTFMTALRDYRIEVGVDYTPNEHRVRCMAHILNLSVQDIMKNLKIVPERGDNEEDCIDIVDEDTDVLNVEDEVDDDEATDA</sequence>
<evidence type="ECO:0000256" key="5">
    <source>
        <dbReference type="ARBA" id="ARBA00023242"/>
    </source>
</evidence>
<organism evidence="6 7">
    <name type="scientific">Pseudolycoriella hygida</name>
    <dbReference type="NCBI Taxonomy" id="35572"/>
    <lineage>
        <taxon>Eukaryota</taxon>
        <taxon>Metazoa</taxon>
        <taxon>Ecdysozoa</taxon>
        <taxon>Arthropoda</taxon>
        <taxon>Hexapoda</taxon>
        <taxon>Insecta</taxon>
        <taxon>Pterygota</taxon>
        <taxon>Neoptera</taxon>
        <taxon>Endopterygota</taxon>
        <taxon>Diptera</taxon>
        <taxon>Nematocera</taxon>
        <taxon>Sciaroidea</taxon>
        <taxon>Sciaridae</taxon>
        <taxon>Pseudolycoriella</taxon>
    </lineage>
</organism>
<evidence type="ECO:0000256" key="3">
    <source>
        <dbReference type="ARBA" id="ARBA00022771"/>
    </source>
</evidence>
<reference evidence="6" key="1">
    <citation type="submission" date="2022-07" db="EMBL/GenBank/DDBJ databases">
        <authorList>
            <person name="Trinca V."/>
            <person name="Uliana J.V.C."/>
            <person name="Torres T.T."/>
            <person name="Ward R.J."/>
            <person name="Monesi N."/>
        </authorList>
    </citation>
    <scope>NUCLEOTIDE SEQUENCE</scope>
    <source>
        <strain evidence="6">HSMRA1968</strain>
        <tissue evidence="6">Whole embryos</tissue>
    </source>
</reference>
<dbReference type="OrthoDB" id="2438421at2759"/>
<dbReference type="PANTHER" id="PTHR46481:SF10">
    <property type="entry name" value="ZINC FINGER BED DOMAIN-CONTAINING PROTEIN 39"/>
    <property type="match status" value="1"/>
</dbReference>
<dbReference type="PANTHER" id="PTHR46481">
    <property type="entry name" value="ZINC FINGER BED DOMAIN-CONTAINING PROTEIN 4"/>
    <property type="match status" value="1"/>
</dbReference>
<evidence type="ECO:0000256" key="4">
    <source>
        <dbReference type="ARBA" id="ARBA00022833"/>
    </source>
</evidence>
<dbReference type="SUPFAM" id="SSF53098">
    <property type="entry name" value="Ribonuclease H-like"/>
    <property type="match status" value="1"/>
</dbReference>
<dbReference type="AlphaFoldDB" id="A0A9Q0MYK2"/>
<accession>A0A9Q0MYK2</accession>